<keyword evidence="3" id="KW-0804">Transcription</keyword>
<dbReference type="Gene3D" id="1.10.10.60">
    <property type="entry name" value="Homeodomain-like"/>
    <property type="match status" value="1"/>
</dbReference>
<dbReference type="PROSITE" id="PS01124">
    <property type="entry name" value="HTH_ARAC_FAMILY_2"/>
    <property type="match status" value="1"/>
</dbReference>
<dbReference type="KEGG" id="cva:CVAR_0234"/>
<reference evidence="5 6" key="1">
    <citation type="journal article" date="2011" name="BMC Genomics">
        <title>Complete genome sequence of Corynebacterium variabile DSM 44702 isolated from the surface of smear-ripened cheeses and insights into cheese ripening and flavor generation.</title>
        <authorList>
            <person name="Schroeder J."/>
            <person name="Maus I."/>
            <person name="Trost E."/>
            <person name="Tauch A."/>
        </authorList>
    </citation>
    <scope>NUCLEOTIDE SEQUENCE [LARGE SCALE GENOMIC DNA]</scope>
    <source>
        <strain evidence="6">DSM 44702 / JCM 12073 / NCIMB 30131</strain>
    </source>
</reference>
<dbReference type="PROSITE" id="PS00041">
    <property type="entry name" value="HTH_ARAC_FAMILY_1"/>
    <property type="match status" value="1"/>
</dbReference>
<keyword evidence="1" id="KW-0805">Transcription regulation</keyword>
<dbReference type="PANTHER" id="PTHR11019:SF199">
    <property type="entry name" value="HTH-TYPE TRANSCRIPTIONAL REGULATOR NIMR"/>
    <property type="match status" value="1"/>
</dbReference>
<gene>
    <name evidence="5" type="primary">siuR5</name>
    <name evidence="5" type="ordered locus">CVAR_0234</name>
</gene>
<evidence type="ECO:0000313" key="6">
    <source>
        <dbReference type="Proteomes" id="UP000006659"/>
    </source>
</evidence>
<protein>
    <submittedName>
        <fullName evidence="5">AraC-family transcription regulator of iron proteins</fullName>
    </submittedName>
</protein>
<dbReference type="AlphaFoldDB" id="G0HBW6"/>
<dbReference type="PANTHER" id="PTHR11019">
    <property type="entry name" value="HTH-TYPE TRANSCRIPTIONAL REGULATOR NIMR"/>
    <property type="match status" value="1"/>
</dbReference>
<dbReference type="HOGENOM" id="CLU_000445_87_2_11"/>
<evidence type="ECO:0000256" key="3">
    <source>
        <dbReference type="ARBA" id="ARBA00023163"/>
    </source>
</evidence>
<keyword evidence="2" id="KW-0238">DNA-binding</keyword>
<name>G0HBW6_CORVD</name>
<dbReference type="InterPro" id="IPR018060">
    <property type="entry name" value="HTH_AraC"/>
</dbReference>
<evidence type="ECO:0000256" key="1">
    <source>
        <dbReference type="ARBA" id="ARBA00023015"/>
    </source>
</evidence>
<dbReference type="EMBL" id="CP002917">
    <property type="protein sequence ID" value="AEK35581.1"/>
    <property type="molecule type" value="Genomic_DNA"/>
</dbReference>
<evidence type="ECO:0000259" key="4">
    <source>
        <dbReference type="PROSITE" id="PS01124"/>
    </source>
</evidence>
<dbReference type="Pfam" id="PF12833">
    <property type="entry name" value="HTH_18"/>
    <property type="match status" value="1"/>
</dbReference>
<sequence>MITVRTPEGVWDCPANRGVWVPHGVPHSIDASADTALQATFFAPDTTTLPDTVGAVELLPAVRELLLLNADRAMPDDIRLRLQALVVDLLTPVPDMVVDLRMPASPRMSAVARRILSRLDAAETTADWAALAGMPERELVRGFTAETGLSPARWRIRARVRASLPLLRSGVPVAATARRLGYRSSGTFAEQFRQIMGRTPGAFTRDGNR</sequence>
<dbReference type="InterPro" id="IPR018062">
    <property type="entry name" value="HTH_AraC-typ_CS"/>
</dbReference>
<feature type="domain" description="HTH araC/xylS-type" evidence="4">
    <location>
        <begin position="109"/>
        <end position="206"/>
    </location>
</feature>
<proteinExistence type="predicted"/>
<evidence type="ECO:0000313" key="5">
    <source>
        <dbReference type="EMBL" id="AEK35581.1"/>
    </source>
</evidence>
<accession>G0HBW6</accession>
<dbReference type="SMART" id="SM00342">
    <property type="entry name" value="HTH_ARAC"/>
    <property type="match status" value="1"/>
</dbReference>
<dbReference type="GO" id="GO:0043565">
    <property type="term" value="F:sequence-specific DNA binding"/>
    <property type="evidence" value="ECO:0007669"/>
    <property type="project" value="InterPro"/>
</dbReference>
<dbReference type="STRING" id="858619.CVAR_0234"/>
<organism evidence="5 6">
    <name type="scientific">Corynebacterium variabile (strain DSM 44702 / CIP 107183 / JCM 12073 / NCIMB 30131)</name>
    <name type="common">Corynebacterium mooreparkense</name>
    <dbReference type="NCBI Taxonomy" id="858619"/>
    <lineage>
        <taxon>Bacteria</taxon>
        <taxon>Bacillati</taxon>
        <taxon>Actinomycetota</taxon>
        <taxon>Actinomycetes</taxon>
        <taxon>Mycobacteriales</taxon>
        <taxon>Corynebacteriaceae</taxon>
        <taxon>Corynebacterium</taxon>
    </lineage>
</organism>
<dbReference type="GO" id="GO:0003700">
    <property type="term" value="F:DNA-binding transcription factor activity"/>
    <property type="evidence" value="ECO:0007669"/>
    <property type="project" value="InterPro"/>
</dbReference>
<dbReference type="Proteomes" id="UP000006659">
    <property type="component" value="Chromosome"/>
</dbReference>
<dbReference type="InterPro" id="IPR009057">
    <property type="entry name" value="Homeodomain-like_sf"/>
</dbReference>
<dbReference type="eggNOG" id="COG2207">
    <property type="taxonomic scope" value="Bacteria"/>
</dbReference>
<dbReference type="SUPFAM" id="SSF46689">
    <property type="entry name" value="Homeodomain-like"/>
    <property type="match status" value="2"/>
</dbReference>
<evidence type="ECO:0000256" key="2">
    <source>
        <dbReference type="ARBA" id="ARBA00023125"/>
    </source>
</evidence>